<dbReference type="AlphaFoldDB" id="A0ABD0NPU4"/>
<accession>A0ABD0NPU4</accession>
<sequence length="59" mass="6638">MDRRERELERIEQEMDIREEELDTELDTSEEEMGAIQAHYELPAAAGASGVVDRSDGGT</sequence>
<feature type="compositionally biased region" description="Basic and acidic residues" evidence="1">
    <location>
        <begin position="1"/>
        <end position="16"/>
    </location>
</feature>
<dbReference type="EMBL" id="JAMKFB020000021">
    <property type="protein sequence ID" value="KAL0163407.1"/>
    <property type="molecule type" value="Genomic_DNA"/>
</dbReference>
<comment type="caution">
    <text evidence="2">The sequence shown here is derived from an EMBL/GenBank/DDBJ whole genome shotgun (WGS) entry which is preliminary data.</text>
</comment>
<dbReference type="Proteomes" id="UP001529510">
    <property type="component" value="Unassembled WGS sequence"/>
</dbReference>
<evidence type="ECO:0000313" key="3">
    <source>
        <dbReference type="Proteomes" id="UP001529510"/>
    </source>
</evidence>
<name>A0ABD0NPU4_CIRMR</name>
<feature type="region of interest" description="Disordered" evidence="1">
    <location>
        <begin position="1"/>
        <end position="31"/>
    </location>
</feature>
<gene>
    <name evidence="2" type="ORF">M9458_042803</name>
</gene>
<proteinExistence type="predicted"/>
<reference evidence="2 3" key="1">
    <citation type="submission" date="2024-05" db="EMBL/GenBank/DDBJ databases">
        <title>Genome sequencing and assembly of Indian major carp, Cirrhinus mrigala (Hamilton, 1822).</title>
        <authorList>
            <person name="Mohindra V."/>
            <person name="Chowdhury L.M."/>
            <person name="Lal K."/>
            <person name="Jena J.K."/>
        </authorList>
    </citation>
    <scope>NUCLEOTIDE SEQUENCE [LARGE SCALE GENOMIC DNA]</scope>
    <source>
        <strain evidence="2">CM1030</strain>
        <tissue evidence="2">Blood</tissue>
    </source>
</reference>
<evidence type="ECO:0000313" key="2">
    <source>
        <dbReference type="EMBL" id="KAL0163407.1"/>
    </source>
</evidence>
<feature type="compositionally biased region" description="Acidic residues" evidence="1">
    <location>
        <begin position="17"/>
        <end position="31"/>
    </location>
</feature>
<evidence type="ECO:0000256" key="1">
    <source>
        <dbReference type="SAM" id="MobiDB-lite"/>
    </source>
</evidence>
<organism evidence="2 3">
    <name type="scientific">Cirrhinus mrigala</name>
    <name type="common">Mrigala</name>
    <dbReference type="NCBI Taxonomy" id="683832"/>
    <lineage>
        <taxon>Eukaryota</taxon>
        <taxon>Metazoa</taxon>
        <taxon>Chordata</taxon>
        <taxon>Craniata</taxon>
        <taxon>Vertebrata</taxon>
        <taxon>Euteleostomi</taxon>
        <taxon>Actinopterygii</taxon>
        <taxon>Neopterygii</taxon>
        <taxon>Teleostei</taxon>
        <taxon>Ostariophysi</taxon>
        <taxon>Cypriniformes</taxon>
        <taxon>Cyprinidae</taxon>
        <taxon>Labeoninae</taxon>
        <taxon>Labeonini</taxon>
        <taxon>Cirrhinus</taxon>
    </lineage>
</organism>
<feature type="non-terminal residue" evidence="2">
    <location>
        <position position="59"/>
    </location>
</feature>
<keyword evidence="3" id="KW-1185">Reference proteome</keyword>
<protein>
    <submittedName>
        <fullName evidence="2">Uncharacterized protein</fullName>
    </submittedName>
</protein>